<dbReference type="PROSITE" id="PS50977">
    <property type="entry name" value="HTH_TETR_2"/>
    <property type="match status" value="1"/>
</dbReference>
<protein>
    <submittedName>
        <fullName evidence="4">TetR/AcrR family transcriptional regulator</fullName>
    </submittedName>
</protein>
<feature type="domain" description="HTH tetR-type" evidence="3">
    <location>
        <begin position="6"/>
        <end position="66"/>
    </location>
</feature>
<dbReference type="SUPFAM" id="SSF46689">
    <property type="entry name" value="Homeodomain-like"/>
    <property type="match status" value="1"/>
</dbReference>
<dbReference type="Gene3D" id="1.10.357.10">
    <property type="entry name" value="Tetracycline Repressor, domain 2"/>
    <property type="match status" value="1"/>
</dbReference>
<gene>
    <name evidence="4" type="ORF">IAD25_06530</name>
</gene>
<name>A0A9D1SV47_9FIRM</name>
<keyword evidence="1 2" id="KW-0238">DNA-binding</keyword>
<dbReference type="PANTHER" id="PTHR43479">
    <property type="entry name" value="ACREF/ENVCD OPERON REPRESSOR-RELATED"/>
    <property type="match status" value="1"/>
</dbReference>
<organism evidence="4 5">
    <name type="scientific">Candidatus Allocopromorpha excrementipullorum</name>
    <dbReference type="NCBI Taxonomy" id="2840743"/>
    <lineage>
        <taxon>Bacteria</taxon>
        <taxon>Bacillati</taxon>
        <taxon>Bacillota</taxon>
        <taxon>Clostridia</taxon>
        <taxon>Eubacteriales</taxon>
        <taxon>Eubacteriaceae</taxon>
        <taxon>Eubacteriaceae incertae sedis</taxon>
        <taxon>Candidatus Allocopromorpha</taxon>
    </lineage>
</organism>
<dbReference type="AlphaFoldDB" id="A0A9D1SV47"/>
<feature type="DNA-binding region" description="H-T-H motif" evidence="2">
    <location>
        <begin position="29"/>
        <end position="48"/>
    </location>
</feature>
<evidence type="ECO:0000313" key="5">
    <source>
        <dbReference type="Proteomes" id="UP000824130"/>
    </source>
</evidence>
<dbReference type="InterPro" id="IPR009057">
    <property type="entry name" value="Homeodomain-like_sf"/>
</dbReference>
<accession>A0A9D1SV47</accession>
<dbReference type="GO" id="GO:0003677">
    <property type="term" value="F:DNA binding"/>
    <property type="evidence" value="ECO:0007669"/>
    <property type="project" value="UniProtKB-UniRule"/>
</dbReference>
<comment type="caution">
    <text evidence="4">The sequence shown here is derived from an EMBL/GenBank/DDBJ whole genome shotgun (WGS) entry which is preliminary data.</text>
</comment>
<dbReference type="PRINTS" id="PR00455">
    <property type="entry name" value="HTHTETR"/>
</dbReference>
<dbReference type="Pfam" id="PF00440">
    <property type="entry name" value="TetR_N"/>
    <property type="match status" value="1"/>
</dbReference>
<evidence type="ECO:0000256" key="1">
    <source>
        <dbReference type="ARBA" id="ARBA00023125"/>
    </source>
</evidence>
<dbReference type="InterPro" id="IPR050624">
    <property type="entry name" value="HTH-type_Tx_Regulator"/>
</dbReference>
<dbReference type="PANTHER" id="PTHR43479:SF11">
    <property type="entry name" value="ACREF_ENVCD OPERON REPRESSOR-RELATED"/>
    <property type="match status" value="1"/>
</dbReference>
<evidence type="ECO:0000259" key="3">
    <source>
        <dbReference type="PROSITE" id="PS50977"/>
    </source>
</evidence>
<reference evidence="4" key="1">
    <citation type="submission" date="2020-10" db="EMBL/GenBank/DDBJ databases">
        <authorList>
            <person name="Gilroy R."/>
        </authorList>
    </citation>
    <scope>NUCLEOTIDE SEQUENCE</scope>
    <source>
        <strain evidence="4">ChiSjej4B22-8349</strain>
    </source>
</reference>
<dbReference type="Proteomes" id="UP000824130">
    <property type="component" value="Unassembled WGS sequence"/>
</dbReference>
<reference evidence="4" key="2">
    <citation type="journal article" date="2021" name="PeerJ">
        <title>Extensive microbial diversity within the chicken gut microbiome revealed by metagenomics and culture.</title>
        <authorList>
            <person name="Gilroy R."/>
            <person name="Ravi A."/>
            <person name="Getino M."/>
            <person name="Pursley I."/>
            <person name="Horton D.L."/>
            <person name="Alikhan N.F."/>
            <person name="Baker D."/>
            <person name="Gharbi K."/>
            <person name="Hall N."/>
            <person name="Watson M."/>
            <person name="Adriaenssens E.M."/>
            <person name="Foster-Nyarko E."/>
            <person name="Jarju S."/>
            <person name="Secka A."/>
            <person name="Antonio M."/>
            <person name="Oren A."/>
            <person name="Chaudhuri R.R."/>
            <person name="La Ragione R."/>
            <person name="Hildebrand F."/>
            <person name="Pallen M.J."/>
        </authorList>
    </citation>
    <scope>NUCLEOTIDE SEQUENCE</scope>
    <source>
        <strain evidence="4">ChiSjej4B22-8349</strain>
    </source>
</reference>
<sequence>MEKSGSNTKKLIEQAAIKEFMEKGFMGASLRQIVKNAGVTTGAFYKYYPTKEKLFAGLVQKHAEHIYGIYDEVLEGFEELSPSQQQTRMKSISHNGVDRIIEYVYQHYDNFKLLICKAGGTPFADFIHQLVEKEVAATYRFIDTMRGLGIDVPDIDPELCHMLASGMFSGIFEIVVHDMEKEAAKKKVERLKEFYTAGWERLFGMSF</sequence>
<evidence type="ECO:0000256" key="2">
    <source>
        <dbReference type="PROSITE-ProRule" id="PRU00335"/>
    </source>
</evidence>
<dbReference type="InterPro" id="IPR001647">
    <property type="entry name" value="HTH_TetR"/>
</dbReference>
<evidence type="ECO:0000313" key="4">
    <source>
        <dbReference type="EMBL" id="HIU96339.1"/>
    </source>
</evidence>
<dbReference type="EMBL" id="DVOB01000139">
    <property type="protein sequence ID" value="HIU96339.1"/>
    <property type="molecule type" value="Genomic_DNA"/>
</dbReference>
<proteinExistence type="predicted"/>